<feature type="compositionally biased region" description="Basic and acidic residues" evidence="4">
    <location>
        <begin position="1606"/>
        <end position="1615"/>
    </location>
</feature>
<feature type="domain" description="Myb-like" evidence="6">
    <location>
        <begin position="728"/>
        <end position="778"/>
    </location>
</feature>
<dbReference type="InterPro" id="IPR009057">
    <property type="entry name" value="Homeodomain-like_sf"/>
</dbReference>
<dbReference type="GO" id="GO:0008270">
    <property type="term" value="F:zinc ion binding"/>
    <property type="evidence" value="ECO:0007669"/>
    <property type="project" value="UniProtKB-KW"/>
</dbReference>
<dbReference type="InterPro" id="IPR050560">
    <property type="entry name" value="MYB_TF"/>
</dbReference>
<dbReference type="PANTHER" id="PTHR45614:SF25">
    <property type="entry name" value="MYB PROTEIN"/>
    <property type="match status" value="1"/>
</dbReference>
<dbReference type="SMART" id="SM00401">
    <property type="entry name" value="ZnF_GATA"/>
    <property type="match status" value="1"/>
</dbReference>
<feature type="domain" description="HTH myb-type" evidence="8">
    <location>
        <begin position="986"/>
        <end position="1030"/>
    </location>
</feature>
<keyword evidence="10" id="KW-1185">Reference proteome</keyword>
<accession>A0AAI8Z2N5</accession>
<dbReference type="SUPFAM" id="SSF46785">
    <property type="entry name" value="Winged helix' DNA-binding domain"/>
    <property type="match status" value="1"/>
</dbReference>
<feature type="region of interest" description="Disordered" evidence="4">
    <location>
        <begin position="1715"/>
        <end position="1734"/>
    </location>
</feature>
<feature type="compositionally biased region" description="Polar residues" evidence="4">
    <location>
        <begin position="1365"/>
        <end position="1377"/>
    </location>
</feature>
<dbReference type="InterPro" id="IPR001766">
    <property type="entry name" value="Fork_head_dom"/>
</dbReference>
<dbReference type="PROSITE" id="PS50090">
    <property type="entry name" value="MYB_LIKE"/>
    <property type="match status" value="5"/>
</dbReference>
<dbReference type="EMBL" id="CAVMBE010000047">
    <property type="protein sequence ID" value="CAK4031366.1"/>
    <property type="molecule type" value="Genomic_DNA"/>
</dbReference>
<feature type="compositionally biased region" description="Basic and acidic residues" evidence="4">
    <location>
        <begin position="1515"/>
        <end position="1538"/>
    </location>
</feature>
<evidence type="ECO:0000313" key="10">
    <source>
        <dbReference type="Proteomes" id="UP001296104"/>
    </source>
</evidence>
<dbReference type="GO" id="GO:0042393">
    <property type="term" value="F:histone binding"/>
    <property type="evidence" value="ECO:0007669"/>
    <property type="project" value="InterPro"/>
</dbReference>
<evidence type="ECO:0000259" key="7">
    <source>
        <dbReference type="PROSITE" id="PS50114"/>
    </source>
</evidence>
<feature type="region of interest" description="Disordered" evidence="4">
    <location>
        <begin position="880"/>
        <end position="908"/>
    </location>
</feature>
<dbReference type="PROSITE" id="PS50114">
    <property type="entry name" value="GATA_ZN_FINGER_2"/>
    <property type="match status" value="1"/>
</dbReference>
<feature type="domain" description="HTH myb-type" evidence="8">
    <location>
        <begin position="902"/>
        <end position="951"/>
    </location>
</feature>
<dbReference type="Gene3D" id="1.10.10.60">
    <property type="entry name" value="Homeodomain-like"/>
    <property type="match status" value="6"/>
</dbReference>
<reference evidence="9" key="1">
    <citation type="submission" date="2023-11" db="EMBL/GenBank/DDBJ databases">
        <authorList>
            <person name="Alioto T."/>
            <person name="Alioto T."/>
            <person name="Gomez Garrido J."/>
        </authorList>
    </citation>
    <scope>NUCLEOTIDE SEQUENCE</scope>
</reference>
<dbReference type="Pfam" id="PF10384">
    <property type="entry name" value="Scm3"/>
    <property type="match status" value="1"/>
</dbReference>
<feature type="domain" description="Myb-like" evidence="6">
    <location>
        <begin position="655"/>
        <end position="705"/>
    </location>
</feature>
<feature type="region of interest" description="Disordered" evidence="4">
    <location>
        <begin position="949"/>
        <end position="975"/>
    </location>
</feature>
<dbReference type="Gene3D" id="3.30.50.10">
    <property type="entry name" value="Erythroid Transcription Factor GATA-1, subunit A"/>
    <property type="match status" value="1"/>
</dbReference>
<dbReference type="PROSITE" id="PS50039">
    <property type="entry name" value="FORK_HEAD_3"/>
    <property type="match status" value="1"/>
</dbReference>
<dbReference type="Gene3D" id="1.10.20.10">
    <property type="entry name" value="Histone, subunit A"/>
    <property type="match status" value="1"/>
</dbReference>
<keyword evidence="3" id="KW-0863">Zinc-finger</keyword>
<feature type="compositionally biased region" description="Basic residues" evidence="4">
    <location>
        <begin position="1616"/>
        <end position="1643"/>
    </location>
</feature>
<feature type="domain" description="Myb-like" evidence="6">
    <location>
        <begin position="902"/>
        <end position="947"/>
    </location>
</feature>
<dbReference type="Proteomes" id="UP001296104">
    <property type="component" value="Unassembled WGS sequence"/>
</dbReference>
<feature type="compositionally biased region" description="Basic and acidic residues" evidence="4">
    <location>
        <begin position="128"/>
        <end position="139"/>
    </location>
</feature>
<feature type="region of interest" description="Disordered" evidence="4">
    <location>
        <begin position="1299"/>
        <end position="1385"/>
    </location>
</feature>
<feature type="compositionally biased region" description="Acidic residues" evidence="4">
    <location>
        <begin position="1074"/>
        <end position="1084"/>
    </location>
</feature>
<keyword evidence="2" id="KW-0539">Nucleus</keyword>
<feature type="domain" description="GATA-type" evidence="7">
    <location>
        <begin position="352"/>
        <end position="405"/>
    </location>
</feature>
<evidence type="ECO:0000259" key="8">
    <source>
        <dbReference type="PROSITE" id="PS51294"/>
    </source>
</evidence>
<dbReference type="SMART" id="SM00339">
    <property type="entry name" value="FH"/>
    <property type="match status" value="1"/>
</dbReference>
<feature type="compositionally biased region" description="Polar residues" evidence="4">
    <location>
        <begin position="1725"/>
        <end position="1734"/>
    </location>
</feature>
<sequence length="1776" mass="197135">MDRNGERDQSQDDDGLRQLERDRISNDHKLKSRFEHIFRKYEHDFEGVGDEIDIQSGDIVVNNGHLQHMRYEVDPGKGASSRFVRTFQEKLDQESETGSSGEDESLEDEDDDGEEDDEEKLTENDTSEVTRGELSDRGSVDTFASSGLRRSLRPFSEMARPAPRLAHLLVGEGASPQALDSPGDTDSQYARSTPSIASTPSNILGKVPNLRQSVLSLNASRQEAGSDTIQALGVTIANQLAQLMAGPSKKRKRRPQQQRRWTESRDPVWGYPEIGRASPRNQPRSPSPVVPLQRSSPPTATPGGQSLWAPSESAQSRKRRRLNWHQPQMQESSSGIVSQHASTLLSSGARTSADVRRCWNCSLTRTESWHEGPHGQDLCASCGKYYEYHRRMKPFDSPTPSLEDDEEGAQEEPREAQMNVEGDTRATEDLTRQDQLETQHSLGPRPHLRPPDASASVSLKKQAQLSEQYIPSDRLQDSTSGVRRAHPTSPTLDSRQRHFESHMHDVEQERSGLAEPLVSQEAAEISELVEDIQDGETANHANRGNERPSTPEPLTGSTVSPSGYSANTSRPILNSPSGCKRSAKYTVEEDAKIIKLKEYDSLSWETIQDCFPGRSRWAIQAHYNQYLRHYPSLGRKYLNAQLGILPDATNTVVNSSLSKDNAWNKEQDELLIELRKDKELPWTEIAGLLPGHTPGAVEQRYGMLLEAARRHHPELQDEESLLDSDLASAIRRKDRFSAEEDAMIVRLREVDGLNWSQIAERFPCRQIHSVQKRYSLALEPTKRKIKKTSRFDPIWGTMEDRLLAVDPSLAGGAAFTPAEDQLIKDLKQQELLRWHEIAARLPGRTCKAVQHRYAYRFSDALPIEEGTSGTLQDEDVSHLGLAGRPSRMGVAEEQPRVGPGARRPFTEKEDNLIMHMKEVEDRSWKEIALELPWRNANSVASRYRDVLRYQNQEQPSRRDRGTSPTQDLTLTAGEPSDKQVRLVRYTPQEDSLIIRLYQRGLHWADIAAQLPGRTQGSIQNHWSSKLKYTVRKSLPGTSNAQRTDSPLLRKAVSNRLRRRTVHNQPLHDSRTGSEEVEPENDDDVSSLLSDANSSLDEVSFDHVDDECEANDLYDMGQKAADGNQEQDSAMAKTQIVHSLPGPSHGSDIQMLETLLQAATRFAVQQTNPSLFARIRDIYDQDSNDPRLHRLLEVVSVSSASSSDVIATLEHVVNASPDSSKSATRSLQAALTNAKTRPGTGKPRPTRQAPYPDSRRPFAIERRGQRLEQEPSLGVVTEPAGIALSRHSGHEENEKALMDAFEPTRKSTSTMKGSSKATKPQGASKSSKRSTKWPLAREGSAAGNRRSARNEAHCVTPEATPPPVNSYDSPSSTGQLSPEPTLASPTRPELSFSQLVRVAFEANARPMQCKDIYEWVETNYEFYRLSPPSWKARVRAELSANPSFERTITAEGERAWQLVEGVDTEPWGITRGPRRKRGVPPMPFEDLDVDDSNAAHADGADTATAIVSKHSTSDPLEGHPEQPMRTDRQPDKRNPDIDAPHLQADVVPLHVGTANGINKASHNAKICQESSNFTDVDFHAPTSPVIPDSEAESDTETIVVAPGAAYRSREGPEIGRKAHAKPRKLATQKKKSLANKSIARKKSRANSLLEQQIIDLTQLDDELSSNPAPPVDSPVPPLPGAGNQFSIPTRLKQNISGMASFGSPGFVRVSTPARSYGPVKHESPSVRASSVSRGSPLTIFVQRSTPALAGSARRSSGLARFVETPVREVDSDEDELA</sequence>
<feature type="compositionally biased region" description="Polar residues" evidence="4">
    <location>
        <begin position="1215"/>
        <end position="1234"/>
    </location>
</feature>
<dbReference type="InterPro" id="IPR013088">
    <property type="entry name" value="Znf_NHR/GATA"/>
</dbReference>
<feature type="region of interest" description="Disordered" evidence="4">
    <location>
        <begin position="1"/>
        <end position="25"/>
    </location>
</feature>
<feature type="compositionally biased region" description="Polar residues" evidence="4">
    <location>
        <begin position="1035"/>
        <end position="1044"/>
    </location>
</feature>
<feature type="region of interest" description="Disordered" evidence="4">
    <location>
        <begin position="1606"/>
        <end position="1643"/>
    </location>
</feature>
<dbReference type="SMART" id="SM00717">
    <property type="entry name" value="SANT"/>
    <property type="match status" value="6"/>
</dbReference>
<feature type="domain" description="Myb-like" evidence="6">
    <location>
        <begin position="977"/>
        <end position="1026"/>
    </location>
</feature>
<dbReference type="InterPro" id="IPR009072">
    <property type="entry name" value="Histone-fold"/>
</dbReference>
<feature type="region of interest" description="Disordered" evidence="4">
    <location>
        <begin position="1033"/>
        <end position="1088"/>
    </location>
</feature>
<keyword evidence="1 2" id="KW-0238">DNA-binding</keyword>
<dbReference type="InterPro" id="IPR000679">
    <property type="entry name" value="Znf_GATA"/>
</dbReference>
<dbReference type="Gene3D" id="1.10.10.10">
    <property type="entry name" value="Winged helix-like DNA-binding domain superfamily/Winged helix DNA-binding domain"/>
    <property type="match status" value="1"/>
</dbReference>
<dbReference type="InterPro" id="IPR036388">
    <property type="entry name" value="WH-like_DNA-bd_sf"/>
</dbReference>
<feature type="compositionally biased region" description="Polar residues" evidence="4">
    <location>
        <begin position="184"/>
        <end position="202"/>
    </location>
</feature>
<feature type="DNA-binding region" description="Fork-head" evidence="2">
    <location>
        <begin position="1386"/>
        <end position="1468"/>
    </location>
</feature>
<protein>
    <submittedName>
        <fullName evidence="9">Unnamed protein product</fullName>
    </submittedName>
</protein>
<dbReference type="InterPro" id="IPR018465">
    <property type="entry name" value="Scm3/HJURP"/>
</dbReference>
<feature type="region of interest" description="Disordered" evidence="4">
    <location>
        <begin position="167"/>
        <end position="207"/>
    </location>
</feature>
<evidence type="ECO:0000256" key="4">
    <source>
        <dbReference type="SAM" id="MobiDB-lite"/>
    </source>
</evidence>
<evidence type="ECO:0000259" key="6">
    <source>
        <dbReference type="PROSITE" id="PS50090"/>
    </source>
</evidence>
<dbReference type="GO" id="GO:0000981">
    <property type="term" value="F:DNA-binding transcription factor activity, RNA polymerase II-specific"/>
    <property type="evidence" value="ECO:0007669"/>
    <property type="project" value="TreeGrafter"/>
</dbReference>
<evidence type="ECO:0000259" key="5">
    <source>
        <dbReference type="PROSITE" id="PS50039"/>
    </source>
</evidence>
<evidence type="ECO:0000256" key="3">
    <source>
        <dbReference type="PROSITE-ProRule" id="PRU00094"/>
    </source>
</evidence>
<dbReference type="Pfam" id="PF00250">
    <property type="entry name" value="Forkhead"/>
    <property type="match status" value="1"/>
</dbReference>
<keyword evidence="3" id="KW-0479">Metal-binding</keyword>
<feature type="compositionally biased region" description="Acidic residues" evidence="4">
    <location>
        <begin position="101"/>
        <end position="120"/>
    </location>
</feature>
<dbReference type="Pfam" id="PF13921">
    <property type="entry name" value="Myb_DNA-bind_6"/>
    <property type="match status" value="2"/>
</dbReference>
<feature type="domain" description="Myb-like" evidence="6">
    <location>
        <begin position="815"/>
        <end position="857"/>
    </location>
</feature>
<evidence type="ECO:0000256" key="1">
    <source>
        <dbReference type="ARBA" id="ARBA00023125"/>
    </source>
</evidence>
<organism evidence="9 10">
    <name type="scientific">Lecanosticta acicola</name>
    <dbReference type="NCBI Taxonomy" id="111012"/>
    <lineage>
        <taxon>Eukaryota</taxon>
        <taxon>Fungi</taxon>
        <taxon>Dikarya</taxon>
        <taxon>Ascomycota</taxon>
        <taxon>Pezizomycotina</taxon>
        <taxon>Dothideomycetes</taxon>
        <taxon>Dothideomycetidae</taxon>
        <taxon>Mycosphaerellales</taxon>
        <taxon>Mycosphaerellaceae</taxon>
        <taxon>Lecanosticta</taxon>
    </lineage>
</organism>
<name>A0AAI8Z2N5_9PEZI</name>
<dbReference type="InterPro" id="IPR017930">
    <property type="entry name" value="Myb_dom"/>
</dbReference>
<gene>
    <name evidence="9" type="ORF">LECACI_7A006524</name>
</gene>
<dbReference type="Pfam" id="PF00249">
    <property type="entry name" value="Myb_DNA-binding"/>
    <property type="match status" value="1"/>
</dbReference>
<feature type="region of interest" description="Disordered" evidence="4">
    <location>
        <begin position="1510"/>
        <end position="1538"/>
    </location>
</feature>
<feature type="compositionally biased region" description="Polar residues" evidence="4">
    <location>
        <begin position="555"/>
        <end position="577"/>
    </location>
</feature>
<feature type="compositionally biased region" description="Polar residues" evidence="4">
    <location>
        <begin position="325"/>
        <end position="340"/>
    </location>
</feature>
<keyword evidence="3" id="KW-0862">Zinc</keyword>
<feature type="domain" description="Fork-head" evidence="5">
    <location>
        <begin position="1386"/>
        <end position="1468"/>
    </location>
</feature>
<feature type="region of interest" description="Disordered" evidence="4">
    <location>
        <begin position="1466"/>
        <end position="1494"/>
    </location>
</feature>
<dbReference type="SUPFAM" id="SSF46689">
    <property type="entry name" value="Homeodomain-like"/>
    <property type="match status" value="3"/>
</dbReference>
<feature type="compositionally biased region" description="Basic residues" evidence="4">
    <location>
        <begin position="248"/>
        <end position="257"/>
    </location>
</feature>
<feature type="region of interest" description="Disordered" evidence="4">
    <location>
        <begin position="88"/>
        <end position="142"/>
    </location>
</feature>
<dbReference type="PANTHER" id="PTHR45614">
    <property type="entry name" value="MYB PROTEIN-RELATED"/>
    <property type="match status" value="1"/>
</dbReference>
<dbReference type="GO" id="GO:0000978">
    <property type="term" value="F:RNA polymerase II cis-regulatory region sequence-specific DNA binding"/>
    <property type="evidence" value="ECO:0007669"/>
    <property type="project" value="TreeGrafter"/>
</dbReference>
<feature type="region of interest" description="Disordered" evidence="4">
    <location>
        <begin position="536"/>
        <end position="581"/>
    </location>
</feature>
<feature type="region of interest" description="Disordered" evidence="4">
    <location>
        <begin position="243"/>
        <end position="340"/>
    </location>
</feature>
<feature type="compositionally biased region" description="Polar residues" evidence="4">
    <location>
        <begin position="455"/>
        <end position="469"/>
    </location>
</feature>
<proteinExistence type="predicted"/>
<dbReference type="InterPro" id="IPR036390">
    <property type="entry name" value="WH_DNA-bd_sf"/>
</dbReference>
<evidence type="ECO:0000313" key="9">
    <source>
        <dbReference type="EMBL" id="CAK4031366.1"/>
    </source>
</evidence>
<feature type="region of interest" description="Disordered" evidence="4">
    <location>
        <begin position="1214"/>
        <end position="1256"/>
    </location>
</feature>
<dbReference type="PROSITE" id="PS51294">
    <property type="entry name" value="HTH_MYB"/>
    <property type="match status" value="2"/>
</dbReference>
<evidence type="ECO:0000256" key="2">
    <source>
        <dbReference type="PROSITE-ProRule" id="PRU00089"/>
    </source>
</evidence>
<comment type="subcellular location">
    <subcellularLocation>
        <location evidence="2">Nucleus</location>
    </subcellularLocation>
</comment>
<dbReference type="CDD" id="cd00167">
    <property type="entry name" value="SANT"/>
    <property type="match status" value="6"/>
</dbReference>
<feature type="region of interest" description="Disordered" evidence="4">
    <location>
        <begin position="395"/>
        <end position="497"/>
    </location>
</feature>
<dbReference type="GO" id="GO:0046982">
    <property type="term" value="F:protein heterodimerization activity"/>
    <property type="evidence" value="ECO:0007669"/>
    <property type="project" value="InterPro"/>
</dbReference>
<dbReference type="GO" id="GO:0005634">
    <property type="term" value="C:nucleus"/>
    <property type="evidence" value="ECO:0007669"/>
    <property type="project" value="UniProtKB-SubCell"/>
</dbReference>
<feature type="compositionally biased region" description="Polar residues" evidence="4">
    <location>
        <begin position="1305"/>
        <end position="1324"/>
    </location>
</feature>
<comment type="caution">
    <text evidence="9">The sequence shown here is derived from an EMBL/GenBank/DDBJ whole genome shotgun (WGS) entry which is preliminary data.</text>
</comment>
<feature type="compositionally biased region" description="Basic and acidic residues" evidence="4">
    <location>
        <begin position="422"/>
        <end position="437"/>
    </location>
</feature>
<dbReference type="SUPFAM" id="SSF57716">
    <property type="entry name" value="Glucocorticoid receptor-like (DNA-binding domain)"/>
    <property type="match status" value="1"/>
</dbReference>
<feature type="compositionally biased region" description="Polar residues" evidence="4">
    <location>
        <begin position="293"/>
        <end position="304"/>
    </location>
</feature>
<dbReference type="InterPro" id="IPR001005">
    <property type="entry name" value="SANT/Myb"/>
</dbReference>